<feature type="chain" id="PRO_5020732730" description="Peptidase S8/S53 domain-containing protein" evidence="2">
    <location>
        <begin position="25"/>
        <end position="697"/>
    </location>
</feature>
<dbReference type="SUPFAM" id="SSF52743">
    <property type="entry name" value="Subtilisin-like"/>
    <property type="match status" value="1"/>
</dbReference>
<dbReference type="GO" id="GO:0006508">
    <property type="term" value="P:proteolysis"/>
    <property type="evidence" value="ECO:0007669"/>
    <property type="project" value="UniProtKB-KW"/>
</dbReference>
<keyword evidence="1" id="KW-0645">Protease</keyword>
<dbReference type="CDD" id="cd00306">
    <property type="entry name" value="Peptidases_S8_S53"/>
    <property type="match status" value="1"/>
</dbReference>
<reference evidence="4 5" key="1">
    <citation type="submission" date="2018-12" db="EMBL/GenBank/DDBJ databases">
        <title>bacterium Hansschlegelia zhihuaiae S113.</title>
        <authorList>
            <person name="He J."/>
        </authorList>
    </citation>
    <scope>NUCLEOTIDE SEQUENCE [LARGE SCALE GENOMIC DNA]</scope>
    <source>
        <strain evidence="4 5">S 113</strain>
    </source>
</reference>
<sequence length="697" mass="75088">MRTVFASMGAALFATALSTGAAMAGMEEQAPQHEAPGLVVSFQGGLAGRNFFDVLDAISKSGAELPKEAVTIQANDSICRLLVQRGYPPDCLALARFVDTLNPETKLAGRSLQIGETLQLPQLQVSSYQAVNNYARSIPRQAEFAKKLTKAYKEHDAKLVENADSVSVEYKAYELYVPVKSDQDATALADRLYALGLDNVFIDPLTKDAPPAALNSFSADEARDLCDSNDIGSRVYNYAEMVDSDADAAEIVRQGLPAEPRKVSVTLIDTKLTPSPNLWPAFGDAAPPAQPWKCKWRKFVIGEHHATHLAGIIASSQKAFGFAGVAPNVKLNSFVWVTPDQAGDLQRFSADRAPRLARVIGGRKYDFPLPVYVAATNFDALVQGGPEIRLSKDKEALRTKGVLLGTIATNKPLLIVAAGHQSDSTMEGIELEPRSNASPQNLGDYQNVVVVTACRDCDRGEERLMRSANQSRKGEYMVHVAAPGGSSVPGWITDHEIGASGGTSQASAFVAGVAASMIGAFPEAYATPVAVKTRLQATSRPLSLKDGGKNPDAEKLTTGVVDPVLALLDPRRNWIKDSQGWREARIKSWPAEGLAFLGENGSREPSLSDRQLLRVVRTPNSDPTTWTIYADRFEMGRSSEGGSVERYDLATLQAGALTLCNGSTVDFREIDDLILKMGSEPDVCAPDPDPRSARMLP</sequence>
<name>A0A4Q0MIC7_9HYPH</name>
<evidence type="ECO:0000256" key="1">
    <source>
        <dbReference type="PROSITE-ProRule" id="PRU01240"/>
    </source>
</evidence>
<keyword evidence="2" id="KW-0732">Signal</keyword>
<feature type="active site" description="Charge relay system" evidence="1">
    <location>
        <position position="305"/>
    </location>
</feature>
<feature type="active site" description="Charge relay system" evidence="1">
    <location>
        <position position="504"/>
    </location>
</feature>
<dbReference type="EMBL" id="RYFI01000009">
    <property type="protein sequence ID" value="RXF73318.1"/>
    <property type="molecule type" value="Genomic_DNA"/>
</dbReference>
<dbReference type="Proteomes" id="UP000289708">
    <property type="component" value="Unassembled WGS sequence"/>
</dbReference>
<dbReference type="Gene3D" id="3.40.50.200">
    <property type="entry name" value="Peptidase S8/S53 domain"/>
    <property type="match status" value="1"/>
</dbReference>
<evidence type="ECO:0000313" key="4">
    <source>
        <dbReference type="EMBL" id="RXF73318.1"/>
    </source>
</evidence>
<evidence type="ECO:0000259" key="3">
    <source>
        <dbReference type="Pfam" id="PF00082"/>
    </source>
</evidence>
<dbReference type="AlphaFoldDB" id="A0A4Q0MIC7"/>
<dbReference type="Pfam" id="PF00082">
    <property type="entry name" value="Peptidase_S8"/>
    <property type="match status" value="1"/>
</dbReference>
<protein>
    <recommendedName>
        <fullName evidence="3">Peptidase S8/S53 domain-containing protein</fullName>
    </recommendedName>
</protein>
<gene>
    <name evidence="4" type="ORF">EK403_10855</name>
</gene>
<dbReference type="GO" id="GO:0004252">
    <property type="term" value="F:serine-type endopeptidase activity"/>
    <property type="evidence" value="ECO:0007669"/>
    <property type="project" value="UniProtKB-UniRule"/>
</dbReference>
<feature type="active site" description="Charge relay system" evidence="1">
    <location>
        <position position="269"/>
    </location>
</feature>
<keyword evidence="1" id="KW-0720">Serine protease</keyword>
<organism evidence="4 5">
    <name type="scientific">Hansschlegelia zhihuaiae</name>
    <dbReference type="NCBI Taxonomy" id="405005"/>
    <lineage>
        <taxon>Bacteria</taxon>
        <taxon>Pseudomonadati</taxon>
        <taxon>Pseudomonadota</taxon>
        <taxon>Alphaproteobacteria</taxon>
        <taxon>Hyphomicrobiales</taxon>
        <taxon>Methylopilaceae</taxon>
        <taxon>Hansschlegelia</taxon>
    </lineage>
</organism>
<dbReference type="OrthoDB" id="8438857at2"/>
<comment type="similarity">
    <text evidence="1">Belongs to the peptidase S8 family.</text>
</comment>
<keyword evidence="1" id="KW-0378">Hydrolase</keyword>
<dbReference type="InterPro" id="IPR000209">
    <property type="entry name" value="Peptidase_S8/S53_dom"/>
</dbReference>
<dbReference type="PROSITE" id="PS51892">
    <property type="entry name" value="SUBTILASE"/>
    <property type="match status" value="1"/>
</dbReference>
<dbReference type="RefSeq" id="WP_128777511.1">
    <property type="nucleotide sequence ID" value="NZ_RYFI01000009.1"/>
</dbReference>
<proteinExistence type="inferred from homology"/>
<evidence type="ECO:0000313" key="5">
    <source>
        <dbReference type="Proteomes" id="UP000289708"/>
    </source>
</evidence>
<dbReference type="InterPro" id="IPR036852">
    <property type="entry name" value="Peptidase_S8/S53_dom_sf"/>
</dbReference>
<keyword evidence="5" id="KW-1185">Reference proteome</keyword>
<accession>A0A4Q0MIC7</accession>
<evidence type="ECO:0000256" key="2">
    <source>
        <dbReference type="SAM" id="SignalP"/>
    </source>
</evidence>
<comment type="caution">
    <text evidence="4">The sequence shown here is derived from an EMBL/GenBank/DDBJ whole genome shotgun (WGS) entry which is preliminary data.</text>
</comment>
<feature type="domain" description="Peptidase S8/S53" evidence="3">
    <location>
        <begin position="263"/>
        <end position="540"/>
    </location>
</feature>
<feature type="signal peptide" evidence="2">
    <location>
        <begin position="1"/>
        <end position="24"/>
    </location>
</feature>